<feature type="domain" description="SsuA/THI5-like" evidence="2">
    <location>
        <begin position="51"/>
        <end position="256"/>
    </location>
</feature>
<dbReference type="OrthoDB" id="9815602at2"/>
<dbReference type="Proteomes" id="UP000321555">
    <property type="component" value="Chromosome"/>
</dbReference>
<dbReference type="PANTHER" id="PTHR31528:SF3">
    <property type="entry name" value="THIAMINE BIOSYNTHESIS PROTEIN HI_0357-RELATED"/>
    <property type="match status" value="1"/>
</dbReference>
<dbReference type="KEGG" id="bda:FSZ17_07185"/>
<evidence type="ECO:0000313" key="4">
    <source>
        <dbReference type="Proteomes" id="UP000321555"/>
    </source>
</evidence>
<accession>A0A5B8Z221</accession>
<dbReference type="AlphaFoldDB" id="A0A5B8Z221"/>
<gene>
    <name evidence="3" type="ORF">FSZ17_07185</name>
</gene>
<dbReference type="Pfam" id="PF09084">
    <property type="entry name" value="NMT1"/>
    <property type="match status" value="1"/>
</dbReference>
<feature type="signal peptide" evidence="1">
    <location>
        <begin position="1"/>
        <end position="32"/>
    </location>
</feature>
<dbReference type="Gene3D" id="3.40.190.10">
    <property type="entry name" value="Periplasmic binding protein-like II"/>
    <property type="match status" value="2"/>
</dbReference>
<evidence type="ECO:0000256" key="1">
    <source>
        <dbReference type="SAM" id="SignalP"/>
    </source>
</evidence>
<dbReference type="PANTHER" id="PTHR31528">
    <property type="entry name" value="4-AMINO-5-HYDROXYMETHYL-2-METHYLPYRIMIDINE PHOSPHATE SYNTHASE THI11-RELATED"/>
    <property type="match status" value="1"/>
</dbReference>
<dbReference type="PROSITE" id="PS51257">
    <property type="entry name" value="PROKAR_LIPOPROTEIN"/>
    <property type="match status" value="1"/>
</dbReference>
<dbReference type="GO" id="GO:0009228">
    <property type="term" value="P:thiamine biosynthetic process"/>
    <property type="evidence" value="ECO:0007669"/>
    <property type="project" value="InterPro"/>
</dbReference>
<keyword evidence="1" id="KW-0732">Signal</keyword>
<dbReference type="STRING" id="1742359.GCA_001439625_04029"/>
<proteinExistence type="predicted"/>
<sequence>MKMRKYRMIKSKLGLTISILFIIALVAGCSSSQENKDGNKSIKAVLNWYAQPAHGGLYAADSKEFYDEAGLDVKIEQGGPQVSPTQIVASGKAQFGISHADEILIAVDEGLPLVAVAASFQTTQQAFAFHKGQDIKDIPDFNNRTVFVTPGAGYWEFLKQKYDLSNVKEMAHTGTLINFIADEQAVAQVFAASEPFVLEKEGVDIDMLYLKDTGYSPYSNVIFTTEKFLKEDPEAVKAFVESTIKGWNYYNDHPAEVNKYLKEVNKDLDVELMAKEAEAQKEFIYDGDGKTHGVGFMKKESWEEMKEILLNLNLIKDDIDVSKVFTTEFLPHN</sequence>
<name>A0A5B8Z221_CYTDA</name>
<feature type="chain" id="PRO_5022955570" evidence="1">
    <location>
        <begin position="33"/>
        <end position="333"/>
    </location>
</feature>
<dbReference type="InterPro" id="IPR015168">
    <property type="entry name" value="SsuA/THI5"/>
</dbReference>
<dbReference type="EMBL" id="CP042593">
    <property type="protein sequence ID" value="QED47045.1"/>
    <property type="molecule type" value="Genomic_DNA"/>
</dbReference>
<keyword evidence="4" id="KW-1185">Reference proteome</keyword>
<evidence type="ECO:0000313" key="3">
    <source>
        <dbReference type="EMBL" id="QED47045.1"/>
    </source>
</evidence>
<reference evidence="4" key="1">
    <citation type="submission" date="2019-08" db="EMBL/GenBank/DDBJ databases">
        <authorList>
            <person name="Zheng X."/>
        </authorList>
    </citation>
    <scope>NUCLEOTIDE SEQUENCE [LARGE SCALE GENOMIC DNA]</scope>
    <source>
        <strain evidence="4">FJAT-25496</strain>
    </source>
</reference>
<dbReference type="SUPFAM" id="SSF53850">
    <property type="entry name" value="Periplasmic binding protein-like II"/>
    <property type="match status" value="1"/>
</dbReference>
<dbReference type="InterPro" id="IPR027939">
    <property type="entry name" value="NMT1/THI5"/>
</dbReference>
<organism evidence="3 4">
    <name type="scientific">Cytobacillus dafuensis</name>
    <name type="common">Bacillus dafuensis</name>
    <dbReference type="NCBI Taxonomy" id="1742359"/>
    <lineage>
        <taxon>Bacteria</taxon>
        <taxon>Bacillati</taxon>
        <taxon>Bacillota</taxon>
        <taxon>Bacilli</taxon>
        <taxon>Bacillales</taxon>
        <taxon>Bacillaceae</taxon>
        <taxon>Cytobacillus</taxon>
    </lineage>
</organism>
<evidence type="ECO:0000259" key="2">
    <source>
        <dbReference type="Pfam" id="PF09084"/>
    </source>
</evidence>
<protein>
    <submittedName>
        <fullName evidence="3">ABC transporter substrate-binding protein</fullName>
    </submittedName>
</protein>